<dbReference type="Proteomes" id="UP000182840">
    <property type="component" value="Chromosome"/>
</dbReference>
<evidence type="ECO:0000256" key="1">
    <source>
        <dbReference type="ARBA" id="ARBA00023015"/>
    </source>
</evidence>
<dbReference type="Pfam" id="PF00392">
    <property type="entry name" value="GntR"/>
    <property type="match status" value="1"/>
</dbReference>
<dbReference type="InterPro" id="IPR036390">
    <property type="entry name" value="WH_DNA-bd_sf"/>
</dbReference>
<dbReference type="SMART" id="SM00345">
    <property type="entry name" value="HTH_GNTR"/>
    <property type="match status" value="1"/>
</dbReference>
<dbReference type="STRING" id="1670800.BSQ44_08045"/>
<evidence type="ECO:0000256" key="2">
    <source>
        <dbReference type="ARBA" id="ARBA00023125"/>
    </source>
</evidence>
<dbReference type="InterPro" id="IPR036388">
    <property type="entry name" value="WH-like_DNA-bd_sf"/>
</dbReference>
<dbReference type="Gene3D" id="1.10.10.10">
    <property type="entry name" value="Winged helix-like DNA-binding domain superfamily/Winged helix DNA-binding domain"/>
    <property type="match status" value="1"/>
</dbReference>
<dbReference type="Gene3D" id="1.20.120.530">
    <property type="entry name" value="GntR ligand-binding domain-like"/>
    <property type="match status" value="1"/>
</dbReference>
<name>A0A1L3SYH9_9HYPH</name>
<keyword evidence="1" id="KW-0805">Transcription regulation</keyword>
<accession>A0A1L3SYH9</accession>
<keyword evidence="2" id="KW-0238">DNA-binding</keyword>
<dbReference type="AlphaFoldDB" id="A0A1L3SYH9"/>
<dbReference type="GO" id="GO:0003700">
    <property type="term" value="F:DNA-binding transcription factor activity"/>
    <property type="evidence" value="ECO:0007669"/>
    <property type="project" value="InterPro"/>
</dbReference>
<dbReference type="Pfam" id="PF07729">
    <property type="entry name" value="FCD"/>
    <property type="match status" value="1"/>
</dbReference>
<reference evidence="6" key="1">
    <citation type="submission" date="2016-11" db="EMBL/GenBank/DDBJ databases">
        <title>Mesorhizobium oceanicum sp. nov., isolated from deep seawater in South China Sea.</title>
        <authorList>
            <person name="Fu G.-Y."/>
        </authorList>
    </citation>
    <scope>NUCLEOTIDE SEQUENCE [LARGE SCALE GENOMIC DNA]</scope>
    <source>
        <strain evidence="6">B7</strain>
    </source>
</reference>
<evidence type="ECO:0000256" key="3">
    <source>
        <dbReference type="ARBA" id="ARBA00023163"/>
    </source>
</evidence>
<dbReference type="SUPFAM" id="SSF48008">
    <property type="entry name" value="GntR ligand-binding domain-like"/>
    <property type="match status" value="1"/>
</dbReference>
<evidence type="ECO:0000313" key="5">
    <source>
        <dbReference type="EMBL" id="APH74476.1"/>
    </source>
</evidence>
<protein>
    <recommendedName>
        <fullName evidence="4">HTH gntR-type domain-containing protein</fullName>
    </recommendedName>
</protein>
<dbReference type="InterPro" id="IPR000524">
    <property type="entry name" value="Tscrpt_reg_HTH_GntR"/>
</dbReference>
<feature type="domain" description="HTH gntR-type" evidence="4">
    <location>
        <begin position="1"/>
        <end position="66"/>
    </location>
</feature>
<organism evidence="5 6">
    <name type="scientific">Aquibium oceanicum</name>
    <dbReference type="NCBI Taxonomy" id="1670800"/>
    <lineage>
        <taxon>Bacteria</taxon>
        <taxon>Pseudomonadati</taxon>
        <taxon>Pseudomonadota</taxon>
        <taxon>Alphaproteobacteria</taxon>
        <taxon>Hyphomicrobiales</taxon>
        <taxon>Phyllobacteriaceae</taxon>
        <taxon>Aquibium</taxon>
    </lineage>
</organism>
<dbReference type="PANTHER" id="PTHR43537">
    <property type="entry name" value="TRANSCRIPTIONAL REGULATOR, GNTR FAMILY"/>
    <property type="match status" value="1"/>
</dbReference>
<keyword evidence="3" id="KW-0804">Transcription</keyword>
<dbReference type="InterPro" id="IPR008920">
    <property type="entry name" value="TF_FadR/GntR_C"/>
</dbReference>
<sequence>MTSRTYDRLRYAIITARYRPGEKLRIDALKQEFDASLGAVREALARLTSEGLVTAEPQRGFSVSLISRQDLTDLTEARIVIETTCVGSSIANGDLAWEGRVLSVSHQLSRLSLSVGKVGADTETWHRYHERYHDEITAACSNSWWLRLRKQLFVQSERYRRLSGPFAEYDRDIDAEHRAITEAVLARDATRAAALLTDHLRATTDILLASKMPFSSDPSVAQPARIAGG</sequence>
<evidence type="ECO:0000259" key="4">
    <source>
        <dbReference type="PROSITE" id="PS50949"/>
    </source>
</evidence>
<dbReference type="SMART" id="SM00895">
    <property type="entry name" value="FCD"/>
    <property type="match status" value="1"/>
</dbReference>
<evidence type="ECO:0000313" key="6">
    <source>
        <dbReference type="Proteomes" id="UP000182840"/>
    </source>
</evidence>
<dbReference type="InterPro" id="IPR011711">
    <property type="entry name" value="GntR_C"/>
</dbReference>
<dbReference type="EMBL" id="CP018171">
    <property type="protein sequence ID" value="APH74476.1"/>
    <property type="molecule type" value="Genomic_DNA"/>
</dbReference>
<keyword evidence="6" id="KW-1185">Reference proteome</keyword>
<dbReference type="GO" id="GO:0003677">
    <property type="term" value="F:DNA binding"/>
    <property type="evidence" value="ECO:0007669"/>
    <property type="project" value="UniProtKB-KW"/>
</dbReference>
<dbReference type="PANTHER" id="PTHR43537:SF20">
    <property type="entry name" value="HTH-TYPE TRANSCRIPTIONAL REPRESSOR GLAR"/>
    <property type="match status" value="1"/>
</dbReference>
<dbReference type="PROSITE" id="PS50949">
    <property type="entry name" value="HTH_GNTR"/>
    <property type="match status" value="1"/>
</dbReference>
<dbReference type="KEGG" id="meso:BSQ44_08045"/>
<proteinExistence type="predicted"/>
<dbReference type="SUPFAM" id="SSF46785">
    <property type="entry name" value="Winged helix' DNA-binding domain"/>
    <property type="match status" value="1"/>
</dbReference>
<gene>
    <name evidence="5" type="ORF">BSQ44_08045</name>
</gene>